<evidence type="ECO:0000256" key="1">
    <source>
        <dbReference type="ARBA" id="ARBA00004141"/>
    </source>
</evidence>
<protein>
    <recommendedName>
        <fullName evidence="7">Potassium transport protein</fullName>
    </recommendedName>
</protein>
<dbReference type="GO" id="GO:0005886">
    <property type="term" value="C:plasma membrane"/>
    <property type="evidence" value="ECO:0007669"/>
    <property type="project" value="InterPro"/>
</dbReference>
<dbReference type="PIRSF" id="PIRSF002450">
    <property type="entry name" value="K+_transpter_TRK"/>
    <property type="match status" value="1"/>
</dbReference>
<keyword evidence="4 7" id="KW-1133">Transmembrane helix</keyword>
<evidence type="ECO:0000256" key="5">
    <source>
        <dbReference type="ARBA" id="ARBA00023065"/>
    </source>
</evidence>
<keyword evidence="7" id="KW-0630">Potassium</keyword>
<proteinExistence type="inferred from homology"/>
<dbReference type="OrthoDB" id="9999863at2759"/>
<organism evidence="9 10">
    <name type="scientific">Cytospora chrysosperma</name>
    <name type="common">Cytospora canker fungus</name>
    <name type="synonym">Sphaeria chrysosperma</name>
    <dbReference type="NCBI Taxonomy" id="252740"/>
    <lineage>
        <taxon>Eukaryota</taxon>
        <taxon>Fungi</taxon>
        <taxon>Dikarya</taxon>
        <taxon>Ascomycota</taxon>
        <taxon>Pezizomycotina</taxon>
        <taxon>Sordariomycetes</taxon>
        <taxon>Sordariomycetidae</taxon>
        <taxon>Diaporthales</taxon>
        <taxon>Cytosporaceae</taxon>
        <taxon>Cytospora</taxon>
    </lineage>
</organism>
<evidence type="ECO:0000256" key="7">
    <source>
        <dbReference type="PIRNR" id="PIRNR002450"/>
    </source>
</evidence>
<evidence type="ECO:0000256" key="2">
    <source>
        <dbReference type="ARBA" id="ARBA00022448"/>
    </source>
</evidence>
<dbReference type="InterPro" id="IPR051143">
    <property type="entry name" value="TrkH_K-transport"/>
</dbReference>
<feature type="transmembrane region" description="Helical" evidence="7">
    <location>
        <begin position="404"/>
        <end position="428"/>
    </location>
</feature>
<dbReference type="GO" id="GO:0140107">
    <property type="term" value="F:high-affinity potassium ion transmembrane transporter activity"/>
    <property type="evidence" value="ECO:0007669"/>
    <property type="project" value="TreeGrafter"/>
</dbReference>
<dbReference type="PANTHER" id="PTHR31064:SF37">
    <property type="entry name" value="TRANSPORTER, PUTATIVE (EUROFUNG)-RELATED"/>
    <property type="match status" value="1"/>
</dbReference>
<keyword evidence="2 7" id="KW-0813">Transport</keyword>
<comment type="caution">
    <text evidence="9">The sequence shown here is derived from an EMBL/GenBank/DDBJ whole genome shotgun (WGS) entry which is preliminary data.</text>
</comment>
<dbReference type="EMBL" id="LJZO01000083">
    <property type="protein sequence ID" value="ROV87438.1"/>
    <property type="molecule type" value="Genomic_DNA"/>
</dbReference>
<feature type="compositionally biased region" description="Polar residues" evidence="8">
    <location>
        <begin position="276"/>
        <end position="296"/>
    </location>
</feature>
<keyword evidence="7" id="KW-0633">Potassium transport</keyword>
<reference evidence="9 10" key="1">
    <citation type="submission" date="2015-09" db="EMBL/GenBank/DDBJ databases">
        <title>Host preference determinants of Valsa canker pathogens revealed by comparative genomics.</title>
        <authorList>
            <person name="Yin Z."/>
            <person name="Huang L."/>
        </authorList>
    </citation>
    <scope>NUCLEOTIDE SEQUENCE [LARGE SCALE GENOMIC DNA]</scope>
    <source>
        <strain evidence="9 10">YSFL</strain>
    </source>
</reference>
<feature type="transmembrane region" description="Helical" evidence="7">
    <location>
        <begin position="39"/>
        <end position="60"/>
    </location>
</feature>
<feature type="transmembrane region" description="Helical" evidence="7">
    <location>
        <begin position="516"/>
        <end position="545"/>
    </location>
</feature>
<name>A0A423V9C6_CYTCH</name>
<evidence type="ECO:0000313" key="10">
    <source>
        <dbReference type="Proteomes" id="UP000284375"/>
    </source>
</evidence>
<dbReference type="Proteomes" id="UP000284375">
    <property type="component" value="Unassembled WGS sequence"/>
</dbReference>
<feature type="transmembrane region" description="Helical" evidence="7">
    <location>
        <begin position="333"/>
        <end position="359"/>
    </location>
</feature>
<feature type="compositionally biased region" description="Polar residues" evidence="8">
    <location>
        <begin position="169"/>
        <end position="181"/>
    </location>
</feature>
<feature type="transmembrane region" description="Helical" evidence="7">
    <location>
        <begin position="116"/>
        <end position="135"/>
    </location>
</feature>
<keyword evidence="5 7" id="KW-0406">Ion transport</keyword>
<comment type="similarity">
    <text evidence="7">Belongs to the TrkH potassium transport family.</text>
</comment>
<keyword evidence="3 7" id="KW-0812">Transmembrane</keyword>
<feature type="transmembrane region" description="Helical" evidence="7">
    <location>
        <begin position="12"/>
        <end position="33"/>
    </location>
</feature>
<feature type="region of interest" description="Disordered" evidence="8">
    <location>
        <begin position="136"/>
        <end position="296"/>
    </location>
</feature>
<dbReference type="STRING" id="252740.A0A423V9C6"/>
<evidence type="ECO:0000256" key="3">
    <source>
        <dbReference type="ARBA" id="ARBA00022692"/>
    </source>
</evidence>
<evidence type="ECO:0000256" key="8">
    <source>
        <dbReference type="SAM" id="MobiDB-lite"/>
    </source>
</evidence>
<feature type="region of interest" description="Disordered" evidence="8">
    <location>
        <begin position="652"/>
        <end position="671"/>
    </location>
</feature>
<dbReference type="Pfam" id="PF02386">
    <property type="entry name" value="TrkH"/>
    <property type="match status" value="1"/>
</dbReference>
<feature type="compositionally biased region" description="Polar residues" evidence="8">
    <location>
        <begin position="210"/>
        <end position="222"/>
    </location>
</feature>
<dbReference type="InterPro" id="IPR003445">
    <property type="entry name" value="Cat_transpt"/>
</dbReference>
<evidence type="ECO:0000256" key="6">
    <source>
        <dbReference type="ARBA" id="ARBA00023136"/>
    </source>
</evidence>
<dbReference type="InterPro" id="IPR015958">
    <property type="entry name" value="Trk1_fungi"/>
</dbReference>
<comment type="subcellular location">
    <subcellularLocation>
        <location evidence="1">Membrane</location>
        <topology evidence="1">Multi-pass membrane protein</topology>
    </subcellularLocation>
</comment>
<accession>A0A423V9C6</accession>
<gene>
    <name evidence="9" type="ORF">VSDG_09855</name>
</gene>
<feature type="transmembrane region" description="Helical" evidence="7">
    <location>
        <begin position="371"/>
        <end position="392"/>
    </location>
</feature>
<evidence type="ECO:0000313" key="9">
    <source>
        <dbReference type="EMBL" id="ROV87438.1"/>
    </source>
</evidence>
<evidence type="ECO:0000256" key="4">
    <source>
        <dbReference type="ARBA" id="ARBA00022989"/>
    </source>
</evidence>
<keyword evidence="6 7" id="KW-0472">Membrane</keyword>
<dbReference type="GO" id="GO:0030007">
    <property type="term" value="P:intracellular potassium ion homeostasis"/>
    <property type="evidence" value="ECO:0007669"/>
    <property type="project" value="UniProtKB-UniRule"/>
</dbReference>
<dbReference type="PANTHER" id="PTHR31064">
    <property type="entry name" value="POTASSIUM TRANSPORT PROTEIN DDB_G0292412-RELATED"/>
    <property type="match status" value="1"/>
</dbReference>
<sequence length="850" mass="93408">MRPWLPPVNYITVHYTYFIILGLIFTLIFWGSSTPVLSIGFWDSLFLAFSALTSAGLNTVNVSTMSTAQQVIMAILLMLGNPILISIFTLVFRMHVFEKRFKDVVEAQRERKMKTTGTVVGMAGAMFGLPVMSTFRSKDKSQSKSRKSMAASTHERVHHTLAGLGTRMGKSSETSNTTKSPTALGGEGGEHETAAEKEKAGSHVDLGSGKSPSLARSNNLTPPSMPMSPGARSIKFLEPVQEGQPSHATGLGVSTTPRTIYQRGSPQMTKERSAVSHGTGNTPGRPSTQDPGFNINSFLRQNKDNIGRNGQFYNLTVQEREYLGGVEYRAVKLLIVTVTMYFVLWQLLGAITLGSWIAVNDPSAAKVNMQNPWWTGIFLAISAFNNGGLTLLDAGIMAFQSAYFLLIVTVCLMLAGSAAFPVFLRLILWTMAQIFKYGTREEDYPIAKETLDFTLKYPRRVYTMLFPSRPTWYLAAMLVGLVAADWVALLVLSIGSSELDSVSVGQRVFDRLFQSISIWSGGFAIISPSSIYFDLQVLWMAIMYLETYPGTITMRNSNVYEERSLGIYAGDDTPVDEEKQKPGGMDNSRTAAQTLLTVPSRRNVEVPFSPTSAFSQASKLSTRSIKKLAVVGRRGTAFVGRQIQKRMTGFQGVGVNAPRRPHAGRLQGGASRSTFFTVNPPPSSPNPSNSSSATFTSITTKHEGEVDLVSQHVRSQLSHDVWWIALATFVIAIIETKHSIIDPQTYSVFNMMFEIVSAYTNIGISLGLPNQAYSLSGGFYTGSKVVLVLVMLRGRHRGLPVALDRAVRLPKEQLDEEEEEDAEIRKAVSRDTSVRSRITSRRVSFEGPSA</sequence>
<feature type="transmembrane region" description="Helical" evidence="7">
    <location>
        <begin position="472"/>
        <end position="495"/>
    </location>
</feature>
<dbReference type="GO" id="GO:1990573">
    <property type="term" value="P:potassium ion import across plasma membrane"/>
    <property type="evidence" value="ECO:0007669"/>
    <property type="project" value="TreeGrafter"/>
</dbReference>
<dbReference type="AlphaFoldDB" id="A0A423V9C6"/>
<keyword evidence="10" id="KW-1185">Reference proteome</keyword>
<feature type="transmembrane region" description="Helical" evidence="7">
    <location>
        <begin position="72"/>
        <end position="96"/>
    </location>
</feature>
<feature type="compositionally biased region" description="Polar residues" evidence="8">
    <location>
        <begin position="243"/>
        <end position="268"/>
    </location>
</feature>
<feature type="compositionally biased region" description="Basic and acidic residues" evidence="8">
    <location>
        <begin position="188"/>
        <end position="202"/>
    </location>
</feature>